<dbReference type="Proteomes" id="UP000257136">
    <property type="component" value="Unassembled WGS sequence"/>
</dbReference>
<reference evidence="2 3" key="1">
    <citation type="submission" date="2018-08" db="EMBL/GenBank/DDBJ databases">
        <title>Genomic Encyclopedia of Archaeal and Bacterial Type Strains, Phase II (KMG-II): from individual species to whole genera.</title>
        <authorList>
            <person name="Goeker M."/>
        </authorList>
    </citation>
    <scope>NUCLEOTIDE SEQUENCE [LARGE SCALE GENOMIC DNA]</scope>
    <source>
        <strain evidence="2 3">DSM 100880</strain>
    </source>
</reference>
<dbReference type="RefSeq" id="WP_115814955.1">
    <property type="nucleotide sequence ID" value="NZ_QUNI01000016.1"/>
</dbReference>
<organism evidence="2 3">
    <name type="scientific">Flavobacterium aquicola</name>
    <dbReference type="NCBI Taxonomy" id="1682742"/>
    <lineage>
        <taxon>Bacteria</taxon>
        <taxon>Pseudomonadati</taxon>
        <taxon>Bacteroidota</taxon>
        <taxon>Flavobacteriia</taxon>
        <taxon>Flavobacteriales</taxon>
        <taxon>Flavobacteriaceae</taxon>
        <taxon>Flavobacterium</taxon>
    </lineage>
</organism>
<keyword evidence="1" id="KW-0472">Membrane</keyword>
<evidence type="ECO:0000256" key="1">
    <source>
        <dbReference type="SAM" id="Phobius"/>
    </source>
</evidence>
<gene>
    <name evidence="2" type="ORF">C8P67_11658</name>
</gene>
<dbReference type="OrthoDB" id="673991at2"/>
<sequence length="151" mass="17531">MNFYTLFQLLIVSIAATSAITLFRYAISARDREIYKEPLLLTYLFSQVKPKLSIGSKRTLGWLLHFSIGFVCVLSYHLLWKYRILDLSVIGSLLLGFISGVIGVFSLFIMFKIAKYTLSIYSKDYYFQMFIAYIIFALYATVIYYILSPIF</sequence>
<dbReference type="EMBL" id="QUNI01000016">
    <property type="protein sequence ID" value="REG91653.1"/>
    <property type="molecule type" value="Genomic_DNA"/>
</dbReference>
<feature type="transmembrane region" description="Helical" evidence="1">
    <location>
        <begin position="6"/>
        <end position="27"/>
    </location>
</feature>
<proteinExistence type="predicted"/>
<feature type="transmembrane region" description="Helical" evidence="1">
    <location>
        <begin position="59"/>
        <end position="78"/>
    </location>
</feature>
<evidence type="ECO:0000313" key="3">
    <source>
        <dbReference type="Proteomes" id="UP000257136"/>
    </source>
</evidence>
<dbReference type="AlphaFoldDB" id="A0A3E0E1Q1"/>
<keyword evidence="3" id="KW-1185">Reference proteome</keyword>
<name>A0A3E0E1Q1_9FLAO</name>
<keyword evidence="1" id="KW-0812">Transmembrane</keyword>
<accession>A0A3E0E1Q1</accession>
<keyword evidence="1" id="KW-1133">Transmembrane helix</keyword>
<protein>
    <submittedName>
        <fullName evidence="2">Uncharacterized protein</fullName>
    </submittedName>
</protein>
<evidence type="ECO:0000313" key="2">
    <source>
        <dbReference type="EMBL" id="REG91653.1"/>
    </source>
</evidence>
<feature type="transmembrane region" description="Helical" evidence="1">
    <location>
        <begin position="125"/>
        <end position="147"/>
    </location>
</feature>
<comment type="caution">
    <text evidence="2">The sequence shown here is derived from an EMBL/GenBank/DDBJ whole genome shotgun (WGS) entry which is preliminary data.</text>
</comment>
<feature type="transmembrane region" description="Helical" evidence="1">
    <location>
        <begin position="90"/>
        <end position="113"/>
    </location>
</feature>